<feature type="region of interest" description="Disordered" evidence="1">
    <location>
        <begin position="49"/>
        <end position="140"/>
    </location>
</feature>
<sequence length="140" mass="16644">MPQASKTRCNLAPSACTVELAVRVPTENAAAPPPQWYVLKQSTESTGFDLGRRCHEHHDCCRRDRKSHKRRSKDKDDDEDEEDRKRRRRRKERERSKEKEKEERRSVLTGKKIKLKVKKEKGDDEREANRRDLLQFLNSM</sequence>
<evidence type="ECO:0000256" key="1">
    <source>
        <dbReference type="SAM" id="MobiDB-lite"/>
    </source>
</evidence>
<comment type="caution">
    <text evidence="2">The sequence shown here is derived from an EMBL/GenBank/DDBJ whole genome shotgun (WGS) entry which is preliminary data.</text>
</comment>
<dbReference type="EMBL" id="JARJCN010000023">
    <property type="protein sequence ID" value="KAJ7089739.1"/>
    <property type="molecule type" value="Genomic_DNA"/>
</dbReference>
<keyword evidence="3" id="KW-1185">Reference proteome</keyword>
<protein>
    <submittedName>
        <fullName evidence="2">Uncharacterized protein</fullName>
    </submittedName>
</protein>
<evidence type="ECO:0000313" key="3">
    <source>
        <dbReference type="Proteomes" id="UP001222325"/>
    </source>
</evidence>
<feature type="compositionally biased region" description="Basic residues" evidence="1">
    <location>
        <begin position="63"/>
        <end position="72"/>
    </location>
</feature>
<feature type="compositionally biased region" description="Basic and acidic residues" evidence="1">
    <location>
        <begin position="93"/>
        <end position="106"/>
    </location>
</feature>
<evidence type="ECO:0000313" key="2">
    <source>
        <dbReference type="EMBL" id="KAJ7089739.1"/>
    </source>
</evidence>
<dbReference type="AlphaFoldDB" id="A0AAD6XMV7"/>
<accession>A0AAD6XMV7</accession>
<proteinExistence type="predicted"/>
<reference evidence="2" key="1">
    <citation type="submission" date="2023-03" db="EMBL/GenBank/DDBJ databases">
        <title>Massive genome expansion in bonnet fungi (Mycena s.s.) driven by repeated elements and novel gene families across ecological guilds.</title>
        <authorList>
            <consortium name="Lawrence Berkeley National Laboratory"/>
            <person name="Harder C.B."/>
            <person name="Miyauchi S."/>
            <person name="Viragh M."/>
            <person name="Kuo A."/>
            <person name="Thoen E."/>
            <person name="Andreopoulos B."/>
            <person name="Lu D."/>
            <person name="Skrede I."/>
            <person name="Drula E."/>
            <person name="Henrissat B."/>
            <person name="Morin E."/>
            <person name="Kohler A."/>
            <person name="Barry K."/>
            <person name="LaButti K."/>
            <person name="Morin E."/>
            <person name="Salamov A."/>
            <person name="Lipzen A."/>
            <person name="Mereny Z."/>
            <person name="Hegedus B."/>
            <person name="Baldrian P."/>
            <person name="Stursova M."/>
            <person name="Weitz H."/>
            <person name="Taylor A."/>
            <person name="Grigoriev I.V."/>
            <person name="Nagy L.G."/>
            <person name="Martin F."/>
            <person name="Kauserud H."/>
        </authorList>
    </citation>
    <scope>NUCLEOTIDE SEQUENCE</scope>
    <source>
        <strain evidence="2">CBHHK173m</strain>
    </source>
</reference>
<feature type="compositionally biased region" description="Basic and acidic residues" evidence="1">
    <location>
        <begin position="50"/>
        <end position="62"/>
    </location>
</feature>
<feature type="compositionally biased region" description="Basic and acidic residues" evidence="1">
    <location>
        <begin position="120"/>
        <end position="133"/>
    </location>
</feature>
<organism evidence="2 3">
    <name type="scientific">Mycena belliarum</name>
    <dbReference type="NCBI Taxonomy" id="1033014"/>
    <lineage>
        <taxon>Eukaryota</taxon>
        <taxon>Fungi</taxon>
        <taxon>Dikarya</taxon>
        <taxon>Basidiomycota</taxon>
        <taxon>Agaricomycotina</taxon>
        <taxon>Agaricomycetes</taxon>
        <taxon>Agaricomycetidae</taxon>
        <taxon>Agaricales</taxon>
        <taxon>Marasmiineae</taxon>
        <taxon>Mycenaceae</taxon>
        <taxon>Mycena</taxon>
    </lineage>
</organism>
<name>A0AAD6XMV7_9AGAR</name>
<dbReference type="Proteomes" id="UP001222325">
    <property type="component" value="Unassembled WGS sequence"/>
</dbReference>
<gene>
    <name evidence="2" type="ORF">B0H15DRAFT_839020</name>
</gene>